<comment type="similarity">
    <text evidence="1">Belongs to the disease resistance NB-LRR family.</text>
</comment>
<feature type="domain" description="Disease resistance N-terminal" evidence="8">
    <location>
        <begin position="1"/>
        <end position="89"/>
    </location>
</feature>
<evidence type="ECO:0000256" key="4">
    <source>
        <dbReference type="ARBA" id="ARBA00022741"/>
    </source>
</evidence>
<dbReference type="InterPro" id="IPR038005">
    <property type="entry name" value="RX-like_CC"/>
</dbReference>
<gene>
    <name evidence="11" type="ORF">GUJ93_ZPchr0011g28141</name>
</gene>
<dbReference type="InterPro" id="IPR044974">
    <property type="entry name" value="Disease_R_plants"/>
</dbReference>
<feature type="domain" description="NB-ARC" evidence="7">
    <location>
        <begin position="167"/>
        <end position="338"/>
    </location>
</feature>
<sequence>MGTLLPKLYKLLKGEYRLQKGVKQGIMDLKDELESMQAFLEKISNVPLDQLDKQTNIWARDVRELSYDIEDNIDTFMLHVDSPNETKKDKFLGLITSKCKEMCSKVMTNHNLGKDIKDIKIKVKVVKERYDRYNTTNVTPKLPASVDPRLVALYAKGPNFIGIDKASNDLINMLSTGDESSKKLKIVSIVGFGGLGKTTLAKKVFDELKVQFDCYGFVSIGRNPNIKQVVKDILIELNRPKYLSFDVVPLNERQVIDELQQYLDNKRYLIVVDDVWSTSQFWEYIKCALEECNYGSRVIVTTRNYEVAKEVTKEFVDVYNMVPLTEDNSKKLFYNRIFGTHFELDSTNNQLVEATKKILKKCGGVPLAIVTTASLLVHKPIEEWSQVYDAIGFEAKDQSVVQNTEKIMSFSYYDLPSYLKTCLLYLSIYPEDYWIDHESLIWKWIAEGFVHEEQGKGLFEVGENYFNELVNRNMIQPIYDNQSGFVHGCQIHDMMLDLIRNLATKENFVKIVDIAHEKHNSLSKHNALQIRRIAFHNQDENHGLADFQMTKLRSFIAISCGISMMPSLGSFQVLRVLSLDNCRVDGGLDLKHIGKLRLLRFLRLNCASLFSKLTIELPQEIGDLVDLQTLEVIGFRLDTVPVTIGKLSKLMRLKVRATLGQQSNIPNGEIEKLTSLQELDLDLSLGSIDNIELGKLTALRKLTILVGQDVSMNALVESLSGLSRIETVFIWQTNSMTSCWEGWMPSRQLRQFSIPLTELPRLPTWMNSSRVPHLSILDVGTLQRVEAQDLEMLARLPKLCVLKLEIRNELFSWTVDGGGLFPKLRTCDMKNVQLKFLPGAMPMLRELLFTVRPSVDGAASDIGLENLPLLNDAMVYLNGEGATDRWVDEVEATLKRLYVKDAHPNHPSIYIIPLD</sequence>
<reference evidence="11" key="1">
    <citation type="journal article" date="2021" name="bioRxiv">
        <title>Whole Genome Assembly and Annotation of Northern Wild Rice, Zizania palustris L., Supports a Whole Genome Duplication in the Zizania Genus.</title>
        <authorList>
            <person name="Haas M."/>
            <person name="Kono T."/>
            <person name="Macchietto M."/>
            <person name="Millas R."/>
            <person name="McGilp L."/>
            <person name="Shao M."/>
            <person name="Duquette J."/>
            <person name="Hirsch C.N."/>
            <person name="Kimball J."/>
        </authorList>
    </citation>
    <scope>NUCLEOTIDE SEQUENCE</scope>
    <source>
        <tissue evidence="11">Fresh leaf tissue</tissue>
    </source>
</reference>
<dbReference type="GO" id="GO:0043531">
    <property type="term" value="F:ADP binding"/>
    <property type="evidence" value="ECO:0007669"/>
    <property type="project" value="InterPro"/>
</dbReference>
<evidence type="ECO:0000259" key="8">
    <source>
        <dbReference type="Pfam" id="PF18052"/>
    </source>
</evidence>
<evidence type="ECO:0000259" key="9">
    <source>
        <dbReference type="Pfam" id="PF23559"/>
    </source>
</evidence>
<dbReference type="Pfam" id="PF00931">
    <property type="entry name" value="NB-ARC"/>
    <property type="match status" value="1"/>
</dbReference>
<dbReference type="OrthoDB" id="624742at2759"/>
<dbReference type="Pfam" id="PF23598">
    <property type="entry name" value="LRR_14"/>
    <property type="match status" value="1"/>
</dbReference>
<feature type="domain" description="Disease resistance R13L4/SHOC-2-like LRR" evidence="10">
    <location>
        <begin position="551"/>
        <end position="909"/>
    </location>
</feature>
<keyword evidence="2" id="KW-0433">Leucine-rich repeat</keyword>
<accession>A0A8J5WLJ3</accession>
<organism evidence="11 12">
    <name type="scientific">Zizania palustris</name>
    <name type="common">Northern wild rice</name>
    <dbReference type="NCBI Taxonomy" id="103762"/>
    <lineage>
        <taxon>Eukaryota</taxon>
        <taxon>Viridiplantae</taxon>
        <taxon>Streptophyta</taxon>
        <taxon>Embryophyta</taxon>
        <taxon>Tracheophyta</taxon>
        <taxon>Spermatophyta</taxon>
        <taxon>Magnoliopsida</taxon>
        <taxon>Liliopsida</taxon>
        <taxon>Poales</taxon>
        <taxon>Poaceae</taxon>
        <taxon>BOP clade</taxon>
        <taxon>Oryzoideae</taxon>
        <taxon>Oryzeae</taxon>
        <taxon>Zizaniinae</taxon>
        <taxon>Zizania</taxon>
    </lineage>
</organism>
<dbReference type="PANTHER" id="PTHR23155">
    <property type="entry name" value="DISEASE RESISTANCE PROTEIN RP"/>
    <property type="match status" value="1"/>
</dbReference>
<keyword evidence="5" id="KW-0611">Plant defense</keyword>
<comment type="caution">
    <text evidence="11">The sequence shown here is derived from an EMBL/GenBank/DDBJ whole genome shotgun (WGS) entry which is preliminary data.</text>
</comment>
<keyword evidence="4" id="KW-0547">Nucleotide-binding</keyword>
<dbReference type="Pfam" id="PF23559">
    <property type="entry name" value="WHD_DRP"/>
    <property type="match status" value="1"/>
</dbReference>
<dbReference type="GO" id="GO:0002758">
    <property type="term" value="P:innate immune response-activating signaling pathway"/>
    <property type="evidence" value="ECO:0007669"/>
    <property type="project" value="UniProtKB-ARBA"/>
</dbReference>
<feature type="domain" description="Disease resistance protein winged helix" evidence="9">
    <location>
        <begin position="428"/>
        <end position="499"/>
    </location>
</feature>
<dbReference type="EMBL" id="JAAALK010000081">
    <property type="protein sequence ID" value="KAG8090624.1"/>
    <property type="molecule type" value="Genomic_DNA"/>
</dbReference>
<evidence type="ECO:0000313" key="12">
    <source>
        <dbReference type="Proteomes" id="UP000729402"/>
    </source>
</evidence>
<name>A0A8J5WLJ3_ZIZPA</name>
<keyword evidence="12" id="KW-1185">Reference proteome</keyword>
<keyword evidence="3" id="KW-0677">Repeat</keyword>
<evidence type="ECO:0000259" key="7">
    <source>
        <dbReference type="Pfam" id="PF00931"/>
    </source>
</evidence>
<dbReference type="Proteomes" id="UP000729402">
    <property type="component" value="Unassembled WGS sequence"/>
</dbReference>
<evidence type="ECO:0000256" key="5">
    <source>
        <dbReference type="ARBA" id="ARBA00022821"/>
    </source>
</evidence>
<protein>
    <submittedName>
        <fullName evidence="11">Uncharacterized protein</fullName>
    </submittedName>
</protein>
<dbReference type="GO" id="GO:0042742">
    <property type="term" value="P:defense response to bacterium"/>
    <property type="evidence" value="ECO:0007669"/>
    <property type="project" value="UniProtKB-ARBA"/>
</dbReference>
<reference evidence="11" key="2">
    <citation type="submission" date="2021-02" db="EMBL/GenBank/DDBJ databases">
        <authorList>
            <person name="Kimball J.A."/>
            <person name="Haas M.W."/>
            <person name="Macchietto M."/>
            <person name="Kono T."/>
            <person name="Duquette J."/>
            <person name="Shao M."/>
        </authorList>
    </citation>
    <scope>NUCLEOTIDE SEQUENCE</scope>
    <source>
        <tissue evidence="11">Fresh leaf tissue</tissue>
    </source>
</reference>
<dbReference type="InterPro" id="IPR002182">
    <property type="entry name" value="NB-ARC"/>
</dbReference>
<dbReference type="Pfam" id="PF18052">
    <property type="entry name" value="Rx_N"/>
    <property type="match status" value="1"/>
</dbReference>
<evidence type="ECO:0000313" key="11">
    <source>
        <dbReference type="EMBL" id="KAG8090624.1"/>
    </source>
</evidence>
<evidence type="ECO:0000256" key="1">
    <source>
        <dbReference type="ARBA" id="ARBA00008894"/>
    </source>
</evidence>
<dbReference type="AlphaFoldDB" id="A0A8J5WLJ3"/>
<dbReference type="FunFam" id="3.40.50.300:FF:001091">
    <property type="entry name" value="Probable disease resistance protein At1g61300"/>
    <property type="match status" value="1"/>
</dbReference>
<dbReference type="CDD" id="cd14798">
    <property type="entry name" value="RX-CC_like"/>
    <property type="match status" value="1"/>
</dbReference>
<evidence type="ECO:0000256" key="6">
    <source>
        <dbReference type="ARBA" id="ARBA00023054"/>
    </source>
</evidence>
<dbReference type="InterPro" id="IPR041118">
    <property type="entry name" value="Rx_N"/>
</dbReference>
<dbReference type="GO" id="GO:0009626">
    <property type="term" value="P:plant-type hypersensitive response"/>
    <property type="evidence" value="ECO:0007669"/>
    <property type="project" value="UniProtKB-ARBA"/>
</dbReference>
<keyword evidence="6" id="KW-0175">Coiled coil</keyword>
<dbReference type="PANTHER" id="PTHR23155:SF1116">
    <property type="entry name" value="OS12G0273300 PROTEIN"/>
    <property type="match status" value="1"/>
</dbReference>
<evidence type="ECO:0000259" key="10">
    <source>
        <dbReference type="Pfam" id="PF23598"/>
    </source>
</evidence>
<evidence type="ECO:0000256" key="3">
    <source>
        <dbReference type="ARBA" id="ARBA00022737"/>
    </source>
</evidence>
<dbReference type="FunFam" id="1.10.10.10:FF:000322">
    <property type="entry name" value="Probable disease resistance protein At1g63360"/>
    <property type="match status" value="1"/>
</dbReference>
<proteinExistence type="inferred from homology"/>
<dbReference type="InterPro" id="IPR055414">
    <property type="entry name" value="LRR_R13L4/SHOC2-like"/>
</dbReference>
<dbReference type="InterPro" id="IPR058922">
    <property type="entry name" value="WHD_DRP"/>
</dbReference>
<evidence type="ECO:0000256" key="2">
    <source>
        <dbReference type="ARBA" id="ARBA00022614"/>
    </source>
</evidence>